<dbReference type="EMBL" id="JAJBZT010000006">
    <property type="protein sequence ID" value="MCB6184285.1"/>
    <property type="molecule type" value="Genomic_DNA"/>
</dbReference>
<dbReference type="Proteomes" id="UP001165395">
    <property type="component" value="Unassembled WGS sequence"/>
</dbReference>
<gene>
    <name evidence="1" type="ORF">LIN78_12090</name>
</gene>
<proteinExistence type="predicted"/>
<evidence type="ECO:0000313" key="1">
    <source>
        <dbReference type="EMBL" id="MCB6184285.1"/>
    </source>
</evidence>
<dbReference type="RefSeq" id="WP_227181096.1">
    <property type="nucleotide sequence ID" value="NZ_JAJBZT010000006.1"/>
</dbReference>
<accession>A0ABS8D7W4</accession>
<name>A0ABS8D7W4_9NEIS</name>
<comment type="caution">
    <text evidence="1">The sequence shown here is derived from an EMBL/GenBank/DDBJ whole genome shotgun (WGS) entry which is preliminary data.</text>
</comment>
<protein>
    <recommendedName>
        <fullName evidence="3">Tail terminator</fullName>
    </recommendedName>
</protein>
<evidence type="ECO:0000313" key="2">
    <source>
        <dbReference type="Proteomes" id="UP001165395"/>
    </source>
</evidence>
<keyword evidence="2" id="KW-1185">Reference proteome</keyword>
<sequence>MTKAEKVIKAVFNVLSPVLPDLAVEQYFSLNPEAVGSQGIKTVAVIPTLMNAFPEGAEAHDVGNPLVVISFVTLAGAATSFEDRSARAKQIHDLLMDSVPIAGTVSRVRLIDPGVTQTPLPDYELMQIDQAYEFYVRGEWGKL</sequence>
<evidence type="ECO:0008006" key="3">
    <source>
        <dbReference type="Google" id="ProtNLM"/>
    </source>
</evidence>
<organism evidence="1 2">
    <name type="scientific">Leeia speluncae</name>
    <dbReference type="NCBI Taxonomy" id="2884804"/>
    <lineage>
        <taxon>Bacteria</taxon>
        <taxon>Pseudomonadati</taxon>
        <taxon>Pseudomonadota</taxon>
        <taxon>Betaproteobacteria</taxon>
        <taxon>Neisseriales</taxon>
        <taxon>Leeiaceae</taxon>
        <taxon>Leeia</taxon>
    </lineage>
</organism>
<reference evidence="1" key="1">
    <citation type="submission" date="2021-10" db="EMBL/GenBank/DDBJ databases">
        <title>The complete genome sequence of Leeia sp. TBRC 13508.</title>
        <authorList>
            <person name="Charoenyingcharoen P."/>
            <person name="Yukphan P."/>
        </authorList>
    </citation>
    <scope>NUCLEOTIDE SEQUENCE</scope>
    <source>
        <strain evidence="1">TBRC 13508</strain>
    </source>
</reference>